<dbReference type="RefSeq" id="WP_078930374.1">
    <property type="nucleotide sequence ID" value="NZ_FUXC01000002.1"/>
</dbReference>
<sequence>MYSSVQVVNVKNDFSQKNASSPLHDGSVVKARVISKEKSGFYAVSFAGHKFRVQSQKTLLPGQVFKAQIFVKDGKVFLKEVLESAKNSGLETFNLKNFDSSNPGLKNMLVKLGFPVIPESLRLIQFALEMGIKIDPSKLKTSLLRGQKSEKKDIQKSQVALLLEEKGLSPTDFAVEAVTRNFYDEENSEKKDRDNDGNSFFEKKSGDKSNEKSSEKSDKESGEGKINSDDIKEYFESVFESARKNKCGPLSLFNSLKPKNSAESHWIVLPFEWNFDGYFGVIRVLLSADKKCIKKLLINCKNSQKSYSFVLYLSENKVKAIKFALKNASDSVLRFMNQKLKTFFPLSSVESADFEELEGFAAENTELGIFDGEA</sequence>
<feature type="compositionally biased region" description="Basic and acidic residues" evidence="1">
    <location>
        <begin position="188"/>
        <end position="226"/>
    </location>
</feature>
<dbReference type="EMBL" id="FUXC01000002">
    <property type="protein sequence ID" value="SJZ56546.1"/>
    <property type="molecule type" value="Genomic_DNA"/>
</dbReference>
<feature type="region of interest" description="Disordered" evidence="1">
    <location>
        <begin position="186"/>
        <end position="226"/>
    </location>
</feature>
<protein>
    <submittedName>
        <fullName evidence="2">Uncharacterized protein</fullName>
    </submittedName>
</protein>
<evidence type="ECO:0000313" key="2">
    <source>
        <dbReference type="EMBL" id="SJZ56546.1"/>
    </source>
</evidence>
<evidence type="ECO:0000256" key="1">
    <source>
        <dbReference type="SAM" id="MobiDB-lite"/>
    </source>
</evidence>
<organism evidence="2 3">
    <name type="scientific">Treponema berlinense</name>
    <dbReference type="NCBI Taxonomy" id="225004"/>
    <lineage>
        <taxon>Bacteria</taxon>
        <taxon>Pseudomonadati</taxon>
        <taxon>Spirochaetota</taxon>
        <taxon>Spirochaetia</taxon>
        <taxon>Spirochaetales</taxon>
        <taxon>Treponemataceae</taxon>
        <taxon>Treponema</taxon>
    </lineage>
</organism>
<name>A0A1T4LPJ4_9SPIR</name>
<dbReference type="OrthoDB" id="356947at2"/>
<reference evidence="2 3" key="1">
    <citation type="submission" date="2017-02" db="EMBL/GenBank/DDBJ databases">
        <authorList>
            <person name="Peterson S.W."/>
        </authorList>
    </citation>
    <scope>NUCLEOTIDE SEQUENCE [LARGE SCALE GENOMIC DNA]</scope>
    <source>
        <strain evidence="2 3">ATCC BAA-909</strain>
    </source>
</reference>
<evidence type="ECO:0000313" key="3">
    <source>
        <dbReference type="Proteomes" id="UP000190395"/>
    </source>
</evidence>
<proteinExistence type="predicted"/>
<dbReference type="Proteomes" id="UP000190395">
    <property type="component" value="Unassembled WGS sequence"/>
</dbReference>
<dbReference type="AlphaFoldDB" id="A0A1T4LPJ4"/>
<dbReference type="GeneID" id="303366901"/>
<gene>
    <name evidence="2" type="ORF">SAMN02745152_00633</name>
</gene>
<keyword evidence="3" id="KW-1185">Reference proteome</keyword>
<accession>A0A1T4LPJ4</accession>
<dbReference type="STRING" id="225004.SAMN02745152_00633"/>